<dbReference type="InterPro" id="IPR017907">
    <property type="entry name" value="Znf_RING_CS"/>
</dbReference>
<dbReference type="PROSITE" id="PS00518">
    <property type="entry name" value="ZF_RING_1"/>
    <property type="match status" value="1"/>
</dbReference>
<dbReference type="PANTHER" id="PTHR16450">
    <property type="entry name" value="RING FINGER PROTEIN 186"/>
    <property type="match status" value="1"/>
</dbReference>
<evidence type="ECO:0000256" key="1">
    <source>
        <dbReference type="SAM" id="MobiDB-lite"/>
    </source>
</evidence>
<dbReference type="PROSITE" id="PS50089">
    <property type="entry name" value="ZF_RING_2"/>
    <property type="match status" value="1"/>
</dbReference>
<dbReference type="Gene3D" id="3.30.40.10">
    <property type="entry name" value="Zinc/RING finger domain, C3HC4 (zinc finger)"/>
    <property type="match status" value="1"/>
</dbReference>
<reference evidence="3" key="1">
    <citation type="journal article" date="2008" name="Nat. Genet.">
        <title>The Pristionchus pacificus genome provides a unique perspective on nematode lifestyle and parasitism.</title>
        <authorList>
            <person name="Dieterich C."/>
            <person name="Clifton S.W."/>
            <person name="Schuster L.N."/>
            <person name="Chinwalla A."/>
            <person name="Delehaunty K."/>
            <person name="Dinkelacker I."/>
            <person name="Fulton L."/>
            <person name="Fulton R."/>
            <person name="Godfrey J."/>
            <person name="Minx P."/>
            <person name="Mitreva M."/>
            <person name="Roeseler W."/>
            <person name="Tian H."/>
            <person name="Witte H."/>
            <person name="Yang S.P."/>
            <person name="Wilson R.K."/>
            <person name="Sommer R.J."/>
        </authorList>
    </citation>
    <scope>NUCLEOTIDE SEQUENCE [LARGE SCALE GENOMIC DNA]</scope>
    <source>
        <strain evidence="3">PS312</strain>
    </source>
</reference>
<dbReference type="PANTHER" id="PTHR16450:SF1">
    <property type="entry name" value="PROTEIN CBG12045"/>
    <property type="match status" value="1"/>
</dbReference>
<accession>A0A454XM21</accession>
<feature type="region of interest" description="Disordered" evidence="1">
    <location>
        <begin position="1"/>
        <end position="26"/>
    </location>
</feature>
<reference evidence="2" key="2">
    <citation type="submission" date="2022-06" db="UniProtKB">
        <authorList>
            <consortium name="EnsemblMetazoa"/>
        </authorList>
    </citation>
    <scope>IDENTIFICATION</scope>
    <source>
        <strain evidence="2">PS312</strain>
    </source>
</reference>
<dbReference type="InterPro" id="IPR013083">
    <property type="entry name" value="Znf_RING/FYVE/PHD"/>
</dbReference>
<accession>A0A8R1UAQ4</accession>
<sequence length="190" mass="22280">MQLQKLPSVQLEQEPEAEQEEDDEEDLQNLVELSHELLDRKKRQLQDYPDNKQFMMDLSTLRDLKNKAEFNLTEHREWEKVGIKMEQRRLRKLENASHSSSLHFSRACPVCSSVNPSERAVMIHCGHFICKDCADELVDKARCLLMCPECSKETGYVVMIEKLIGKRTQREQQDNNNNDYSSPTKIQRIE</sequence>
<dbReference type="CDD" id="cd16449">
    <property type="entry name" value="RING-HC"/>
    <property type="match status" value="1"/>
</dbReference>
<dbReference type="EnsemblMetazoa" id="PPA09577.1">
    <property type="protein sequence ID" value="PPA09577.1"/>
    <property type="gene ID" value="WBGene00099131"/>
</dbReference>
<organism evidence="2 3">
    <name type="scientific">Pristionchus pacificus</name>
    <name type="common">Parasitic nematode worm</name>
    <dbReference type="NCBI Taxonomy" id="54126"/>
    <lineage>
        <taxon>Eukaryota</taxon>
        <taxon>Metazoa</taxon>
        <taxon>Ecdysozoa</taxon>
        <taxon>Nematoda</taxon>
        <taxon>Chromadorea</taxon>
        <taxon>Rhabditida</taxon>
        <taxon>Rhabditina</taxon>
        <taxon>Diplogasteromorpha</taxon>
        <taxon>Diplogasteroidea</taxon>
        <taxon>Neodiplogasteridae</taxon>
        <taxon>Pristionchus</taxon>
    </lineage>
</organism>
<feature type="region of interest" description="Disordered" evidence="1">
    <location>
        <begin position="168"/>
        <end position="190"/>
    </location>
</feature>
<dbReference type="AlphaFoldDB" id="A0A454XM21"/>
<proteinExistence type="predicted"/>
<protein>
    <submittedName>
        <fullName evidence="2">RING-type domain-containing protein</fullName>
    </submittedName>
</protein>
<dbReference type="InterPro" id="IPR001841">
    <property type="entry name" value="Znf_RING"/>
</dbReference>
<gene>
    <name evidence="2" type="primary">WBGene00099131</name>
</gene>
<dbReference type="SUPFAM" id="SSF57850">
    <property type="entry name" value="RING/U-box"/>
    <property type="match status" value="1"/>
</dbReference>
<feature type="compositionally biased region" description="Acidic residues" evidence="1">
    <location>
        <begin position="13"/>
        <end position="26"/>
    </location>
</feature>
<dbReference type="SMART" id="SM00184">
    <property type="entry name" value="RING"/>
    <property type="match status" value="1"/>
</dbReference>
<feature type="compositionally biased region" description="Polar residues" evidence="1">
    <location>
        <begin position="174"/>
        <end position="190"/>
    </location>
</feature>
<dbReference type="Proteomes" id="UP000005239">
    <property type="component" value="Unassembled WGS sequence"/>
</dbReference>
<evidence type="ECO:0000313" key="3">
    <source>
        <dbReference type="Proteomes" id="UP000005239"/>
    </source>
</evidence>
<keyword evidence="3" id="KW-1185">Reference proteome</keyword>
<evidence type="ECO:0000313" key="2">
    <source>
        <dbReference type="EnsemblMetazoa" id="PPA09577.1"/>
    </source>
</evidence>
<name>A0A454XM21_PRIPA</name>